<evidence type="ECO:0000313" key="6">
    <source>
        <dbReference type="EMBL" id="EMB35879.1"/>
    </source>
</evidence>
<dbReference type="PANTHER" id="PTHR43776:SF7">
    <property type="entry name" value="D,D-DIPEPTIDE TRANSPORT ATP-BINDING PROTEIN DDPF-RELATED"/>
    <property type="match status" value="1"/>
</dbReference>
<dbReference type="GO" id="GO:0055085">
    <property type="term" value="P:transmembrane transport"/>
    <property type="evidence" value="ECO:0007669"/>
    <property type="project" value="UniProtKB-ARBA"/>
</dbReference>
<evidence type="ECO:0000256" key="2">
    <source>
        <dbReference type="ARBA" id="ARBA00022448"/>
    </source>
</evidence>
<keyword evidence="2" id="KW-0813">Transport</keyword>
<dbReference type="InterPro" id="IPR013563">
    <property type="entry name" value="Oligopep_ABC_C"/>
</dbReference>
<dbReference type="GO" id="GO:0005524">
    <property type="term" value="F:ATP binding"/>
    <property type="evidence" value="ECO:0007669"/>
    <property type="project" value="UniProtKB-KW"/>
</dbReference>
<evidence type="ECO:0000256" key="4">
    <source>
        <dbReference type="ARBA" id="ARBA00022840"/>
    </source>
</evidence>
<evidence type="ECO:0000256" key="1">
    <source>
        <dbReference type="ARBA" id="ARBA00005417"/>
    </source>
</evidence>
<keyword evidence="3" id="KW-0547">Nucleotide-binding</keyword>
<dbReference type="Gene3D" id="3.40.50.300">
    <property type="entry name" value="P-loop containing nucleotide triphosphate hydrolases"/>
    <property type="match status" value="1"/>
</dbReference>
<dbReference type="InterPro" id="IPR017871">
    <property type="entry name" value="ABC_transporter-like_CS"/>
</dbReference>
<sequence length="323" mass="36623">MSSEYLLETINLSKHFSESKSLFNWNPKSVKAVNNVNIKVKPKEVLGLVGESGCGKSTLGRTILRLLPATSGKILYKGDDILKYNNKQMFELRKKMQIIFQDVYSSLNPRMTVGDIVTAPLNVFKEGDKKYRQNKVIEMLEEVGLRAQYLNRFPHEFSGGQRQRIVIARSLIMNPELVICDEPVSALDVSVRAQVLNLMKKLKEEKGLTYIFISHDLSVVNHISDRIAVMYLGNVIELAERDELFKNAFHPYTKALLSAVPIASTEARKNRIILKGDIPNPYDPPKGCCFNTRCPKATQRCREEIPELKTLASDHLCACFYPD</sequence>
<proteinExistence type="inferred from homology"/>
<dbReference type="HOGENOM" id="CLU_000604_1_23_12"/>
<feature type="domain" description="ABC transporter" evidence="5">
    <location>
        <begin position="7"/>
        <end position="257"/>
    </location>
</feature>
<dbReference type="PROSITE" id="PS50893">
    <property type="entry name" value="ABC_TRANSPORTER_2"/>
    <property type="match status" value="1"/>
</dbReference>
<accession>A0A0E2E798</accession>
<comment type="caution">
    <text evidence="6">The sequence shown here is derived from an EMBL/GenBank/DDBJ whole genome shotgun (WGS) entry which is preliminary data.</text>
</comment>
<dbReference type="GO" id="GO:0015833">
    <property type="term" value="P:peptide transport"/>
    <property type="evidence" value="ECO:0007669"/>
    <property type="project" value="InterPro"/>
</dbReference>
<dbReference type="SUPFAM" id="SSF52540">
    <property type="entry name" value="P-loop containing nucleoside triphosphate hydrolases"/>
    <property type="match status" value="1"/>
</dbReference>
<dbReference type="FunFam" id="3.40.50.300:FF:000016">
    <property type="entry name" value="Oligopeptide ABC transporter ATP-binding component"/>
    <property type="match status" value="1"/>
</dbReference>
<gene>
    <name evidence="6" type="ORF">HMPREF9726_00071</name>
</gene>
<dbReference type="CDD" id="cd03257">
    <property type="entry name" value="ABC_NikE_OppD_transporters"/>
    <property type="match status" value="1"/>
</dbReference>
<dbReference type="Proteomes" id="UP000011705">
    <property type="component" value="Chromosome"/>
</dbReference>
<dbReference type="PATRIC" id="fig|999432.5.peg.73"/>
<organism evidence="6">
    <name type="scientific">Treponema denticola H-22</name>
    <dbReference type="NCBI Taxonomy" id="999432"/>
    <lineage>
        <taxon>Bacteria</taxon>
        <taxon>Pseudomonadati</taxon>
        <taxon>Spirochaetota</taxon>
        <taxon>Spirochaetia</taxon>
        <taxon>Spirochaetales</taxon>
        <taxon>Treponemataceae</taxon>
        <taxon>Treponema</taxon>
    </lineage>
</organism>
<evidence type="ECO:0000259" key="5">
    <source>
        <dbReference type="PROSITE" id="PS50893"/>
    </source>
</evidence>
<name>A0A0E2E798_TREDN</name>
<evidence type="ECO:0000256" key="3">
    <source>
        <dbReference type="ARBA" id="ARBA00022741"/>
    </source>
</evidence>
<dbReference type="AlphaFoldDB" id="A0A0E2E798"/>
<reference evidence="6" key="1">
    <citation type="submission" date="2012-01" db="EMBL/GenBank/DDBJ databases">
        <title>The Genome Sequence of Treponema denticola H-22.</title>
        <authorList>
            <consortium name="The Broad Institute Genome Sequencing Platform"/>
            <person name="Earl A."/>
            <person name="Ward D."/>
            <person name="Feldgarden M."/>
            <person name="Gevers D."/>
            <person name="Blanton J.M."/>
            <person name="Fenno C.J."/>
            <person name="Baranova O.V."/>
            <person name="Mathney J."/>
            <person name="Dewhirst F.E."/>
            <person name="Izard J."/>
            <person name="Young S.K."/>
            <person name="Zeng Q."/>
            <person name="Gargeya S."/>
            <person name="Fitzgerald M."/>
            <person name="Haas B."/>
            <person name="Abouelleil A."/>
            <person name="Alvarado L."/>
            <person name="Arachchi H.M."/>
            <person name="Berlin A."/>
            <person name="Chapman S.B."/>
            <person name="Gearin G."/>
            <person name="Goldberg J."/>
            <person name="Griggs A."/>
            <person name="Gujja S."/>
            <person name="Hansen M."/>
            <person name="Heiman D."/>
            <person name="Howarth C."/>
            <person name="Larimer J."/>
            <person name="Lui A."/>
            <person name="MacDonald P.J.P."/>
            <person name="McCowen C."/>
            <person name="Montmayeur A."/>
            <person name="Murphy C."/>
            <person name="Neiman D."/>
            <person name="Pearson M."/>
            <person name="Priest M."/>
            <person name="Roberts A."/>
            <person name="Saif S."/>
            <person name="Shea T."/>
            <person name="Sisk P."/>
            <person name="Stolte C."/>
            <person name="Sykes S."/>
            <person name="Wortman J."/>
            <person name="Nusbaum C."/>
            <person name="Birren B."/>
        </authorList>
    </citation>
    <scope>NUCLEOTIDE SEQUENCE [LARGE SCALE GENOMIC DNA]</scope>
    <source>
        <strain evidence="6">H-22</strain>
    </source>
</reference>
<dbReference type="InterPro" id="IPR027417">
    <property type="entry name" value="P-loop_NTPase"/>
</dbReference>
<dbReference type="PANTHER" id="PTHR43776">
    <property type="entry name" value="TRANSPORT ATP-BINDING PROTEIN"/>
    <property type="match status" value="1"/>
</dbReference>
<keyword evidence="4 6" id="KW-0067">ATP-binding</keyword>
<comment type="similarity">
    <text evidence="1">Belongs to the ABC transporter superfamily.</text>
</comment>
<dbReference type="InterPro" id="IPR003439">
    <property type="entry name" value="ABC_transporter-like_ATP-bd"/>
</dbReference>
<dbReference type="NCBIfam" id="TIGR01727">
    <property type="entry name" value="oligo_HPY"/>
    <property type="match status" value="1"/>
</dbReference>
<dbReference type="GeneID" id="2740564"/>
<dbReference type="Pfam" id="PF08352">
    <property type="entry name" value="oligo_HPY"/>
    <property type="match status" value="1"/>
</dbReference>
<dbReference type="InterPro" id="IPR050319">
    <property type="entry name" value="ABC_transp_ATP-bind"/>
</dbReference>
<dbReference type="GO" id="GO:0016887">
    <property type="term" value="F:ATP hydrolysis activity"/>
    <property type="evidence" value="ECO:0007669"/>
    <property type="project" value="InterPro"/>
</dbReference>
<dbReference type="PROSITE" id="PS00211">
    <property type="entry name" value="ABC_TRANSPORTER_1"/>
    <property type="match status" value="1"/>
</dbReference>
<dbReference type="RefSeq" id="WP_002677802.1">
    <property type="nucleotide sequence ID" value="NZ_CM001795.1"/>
</dbReference>
<dbReference type="SMART" id="SM00382">
    <property type="entry name" value="AAA"/>
    <property type="match status" value="1"/>
</dbReference>
<dbReference type="Pfam" id="PF00005">
    <property type="entry name" value="ABC_tran"/>
    <property type="match status" value="1"/>
</dbReference>
<dbReference type="EMBL" id="AGDV01000001">
    <property type="protein sequence ID" value="EMB35879.1"/>
    <property type="molecule type" value="Genomic_DNA"/>
</dbReference>
<dbReference type="InterPro" id="IPR003593">
    <property type="entry name" value="AAA+_ATPase"/>
</dbReference>
<protein>
    <submittedName>
        <fullName evidence="6">Oligopeptide/dipeptide ABC transporter, ATP-binding protein</fullName>
    </submittedName>
</protein>